<organism evidence="11 12">
    <name type="scientific">Chitinophaga arvensicola</name>
    <dbReference type="NCBI Taxonomy" id="29529"/>
    <lineage>
        <taxon>Bacteria</taxon>
        <taxon>Pseudomonadati</taxon>
        <taxon>Bacteroidota</taxon>
        <taxon>Chitinophagia</taxon>
        <taxon>Chitinophagales</taxon>
        <taxon>Chitinophagaceae</taxon>
        <taxon>Chitinophaga</taxon>
    </lineage>
</organism>
<accession>A0A1I0RTR7</accession>
<keyword evidence="8" id="KW-0234">DNA repair</keyword>
<dbReference type="InterPro" id="IPR005135">
    <property type="entry name" value="Endo/exonuclease/phosphatase"/>
</dbReference>
<dbReference type="InterPro" id="IPR036691">
    <property type="entry name" value="Endo/exonu/phosph_ase_sf"/>
</dbReference>
<protein>
    <submittedName>
        <fullName evidence="11">Exonuclease III</fullName>
    </submittedName>
</protein>
<evidence type="ECO:0000313" key="11">
    <source>
        <dbReference type="EMBL" id="SEW44711.1"/>
    </source>
</evidence>
<feature type="signal peptide" evidence="9">
    <location>
        <begin position="1"/>
        <end position="21"/>
    </location>
</feature>
<dbReference type="EMBL" id="FOJG01000001">
    <property type="protein sequence ID" value="SEW44711.1"/>
    <property type="molecule type" value="Genomic_DNA"/>
</dbReference>
<keyword evidence="4" id="KW-0479">Metal-binding</keyword>
<evidence type="ECO:0000256" key="4">
    <source>
        <dbReference type="ARBA" id="ARBA00022723"/>
    </source>
</evidence>
<keyword evidence="7" id="KW-0460">Magnesium</keyword>
<feature type="chain" id="PRO_5011658025" evidence="9">
    <location>
        <begin position="22"/>
        <end position="303"/>
    </location>
</feature>
<dbReference type="GO" id="GO:0006281">
    <property type="term" value="P:DNA repair"/>
    <property type="evidence" value="ECO:0007669"/>
    <property type="project" value="UniProtKB-KW"/>
</dbReference>
<dbReference type="AlphaFoldDB" id="A0A1I0RTR7"/>
<dbReference type="GO" id="GO:0046872">
    <property type="term" value="F:metal ion binding"/>
    <property type="evidence" value="ECO:0007669"/>
    <property type="project" value="UniProtKB-KW"/>
</dbReference>
<dbReference type="STRING" id="29529.SAMN04488122_3368"/>
<dbReference type="Proteomes" id="UP000199310">
    <property type="component" value="Unassembled WGS sequence"/>
</dbReference>
<feature type="domain" description="Endonuclease/exonuclease/phosphatase" evidence="10">
    <location>
        <begin position="32"/>
        <end position="292"/>
    </location>
</feature>
<evidence type="ECO:0000256" key="9">
    <source>
        <dbReference type="SAM" id="SignalP"/>
    </source>
</evidence>
<reference evidence="12" key="1">
    <citation type="submission" date="2016-10" db="EMBL/GenBank/DDBJ databases">
        <authorList>
            <person name="Varghese N."/>
            <person name="Submissions S."/>
        </authorList>
    </citation>
    <scope>NUCLEOTIDE SEQUENCE [LARGE SCALE GENOMIC DNA]</scope>
    <source>
        <strain evidence="12">DSM 3695</strain>
    </source>
</reference>
<keyword evidence="11" id="KW-0269">Exonuclease</keyword>
<evidence type="ECO:0000256" key="7">
    <source>
        <dbReference type="ARBA" id="ARBA00022842"/>
    </source>
</evidence>
<dbReference type="OrthoDB" id="9778989at2"/>
<dbReference type="PANTHER" id="PTHR15822">
    <property type="entry name" value="TRAF AND TNF RECEPTOR-ASSOCIATED PROTEIN"/>
    <property type="match status" value="1"/>
</dbReference>
<keyword evidence="12" id="KW-1185">Reference proteome</keyword>
<dbReference type="SUPFAM" id="SSF56219">
    <property type="entry name" value="DNase I-like"/>
    <property type="match status" value="1"/>
</dbReference>
<dbReference type="GO" id="GO:0004527">
    <property type="term" value="F:exonuclease activity"/>
    <property type="evidence" value="ECO:0007669"/>
    <property type="project" value="UniProtKB-KW"/>
</dbReference>
<keyword evidence="6" id="KW-0378">Hydrolase</keyword>
<keyword evidence="9" id="KW-0732">Signal</keyword>
<proteinExistence type="predicted"/>
<evidence type="ECO:0000256" key="5">
    <source>
        <dbReference type="ARBA" id="ARBA00022763"/>
    </source>
</evidence>
<keyword evidence="5" id="KW-0227">DNA damage</keyword>
<evidence type="ECO:0000259" key="10">
    <source>
        <dbReference type="Pfam" id="PF03372"/>
    </source>
</evidence>
<sequence>MKRNMKRGWILLISACLLHIAATGQDRHLRVMTYNIMDGFNFGKDTGRQQKTAAWIYSQKPDIVALQELCDYSAERLQTEARGWGHPYTVLLKTKGYSVGLTSNMPITVKERKLEGMWHGMLHCQVGGIDIFVVHLSPDDYRIRGREADTIISRITGQQLENGRCIVLGDFNANSPLDDDMKKRVPLLLEKDIISDRKSLQYKNLADEYFDYSVISKFLSTPMIDVCRKYVASENRFSYSTPILIGRYRKNMEEVIQRRQRLDYILATPSMAHACTNAFIANGDATGYLSDHYPVIADFMLPN</sequence>
<evidence type="ECO:0000256" key="3">
    <source>
        <dbReference type="ARBA" id="ARBA00022722"/>
    </source>
</evidence>
<keyword evidence="3" id="KW-0540">Nuclease</keyword>
<evidence type="ECO:0000256" key="6">
    <source>
        <dbReference type="ARBA" id="ARBA00022801"/>
    </source>
</evidence>
<evidence type="ECO:0000256" key="2">
    <source>
        <dbReference type="ARBA" id="ARBA00001946"/>
    </source>
</evidence>
<comment type="cofactor">
    <cofactor evidence="1">
        <name>Mn(2+)</name>
        <dbReference type="ChEBI" id="CHEBI:29035"/>
    </cofactor>
</comment>
<dbReference type="RefSeq" id="WP_089896606.1">
    <property type="nucleotide sequence ID" value="NZ_FOJG01000001.1"/>
</dbReference>
<evidence type="ECO:0000313" key="12">
    <source>
        <dbReference type="Proteomes" id="UP000199310"/>
    </source>
</evidence>
<dbReference type="Gene3D" id="3.60.10.10">
    <property type="entry name" value="Endonuclease/exonuclease/phosphatase"/>
    <property type="match status" value="1"/>
</dbReference>
<dbReference type="PANTHER" id="PTHR15822:SF4">
    <property type="entry name" value="TYROSYL-DNA PHOSPHODIESTERASE 2"/>
    <property type="match status" value="1"/>
</dbReference>
<name>A0A1I0RTR7_9BACT</name>
<dbReference type="Pfam" id="PF03372">
    <property type="entry name" value="Exo_endo_phos"/>
    <property type="match status" value="1"/>
</dbReference>
<evidence type="ECO:0000256" key="1">
    <source>
        <dbReference type="ARBA" id="ARBA00001936"/>
    </source>
</evidence>
<comment type="cofactor">
    <cofactor evidence="2">
        <name>Mg(2+)</name>
        <dbReference type="ChEBI" id="CHEBI:18420"/>
    </cofactor>
</comment>
<evidence type="ECO:0000256" key="8">
    <source>
        <dbReference type="ARBA" id="ARBA00023204"/>
    </source>
</evidence>
<gene>
    <name evidence="11" type="ORF">SAMN04488122_3368</name>
</gene>
<dbReference type="InterPro" id="IPR051547">
    <property type="entry name" value="TDP2-like"/>
</dbReference>